<keyword evidence="3" id="KW-1185">Reference proteome</keyword>
<evidence type="ECO:0008006" key="4">
    <source>
        <dbReference type="Google" id="ProtNLM"/>
    </source>
</evidence>
<keyword evidence="1" id="KW-0812">Transmembrane</keyword>
<sequence>MMFKSGLLLLKVCGLISLSALCWAVLTANEGWVFFVVLLALLLLWQGYYPLALPKVRWRYFPALLFTFAGQLWRGAFDVARRAFFARQFAHTGFATYACRLTAPAQQQLLATLVSLLPGTCTVAILPKNSAKPSTGEVVLMLHILDTTANWQAEVAAIEWQLARFMASPLPREATL</sequence>
<dbReference type="Proteomes" id="UP000659697">
    <property type="component" value="Unassembled WGS sequence"/>
</dbReference>
<proteinExistence type="predicted"/>
<evidence type="ECO:0000256" key="1">
    <source>
        <dbReference type="SAM" id="Phobius"/>
    </source>
</evidence>
<dbReference type="RefSeq" id="WP_189432206.1">
    <property type="nucleotide sequence ID" value="NZ_BNAO01000003.1"/>
</dbReference>
<keyword evidence="1" id="KW-0472">Membrane</keyword>
<organism evidence="2 3">
    <name type="scientific">Alishewanella longhuensis</name>
    <dbReference type="NCBI Taxonomy" id="1091037"/>
    <lineage>
        <taxon>Bacteria</taxon>
        <taxon>Pseudomonadati</taxon>
        <taxon>Pseudomonadota</taxon>
        <taxon>Gammaproteobacteria</taxon>
        <taxon>Alteromonadales</taxon>
        <taxon>Alteromonadaceae</taxon>
        <taxon>Alishewanella</taxon>
    </lineage>
</organism>
<accession>A0ABQ3KYH6</accession>
<reference evidence="3" key="1">
    <citation type="journal article" date="2019" name="Int. J. Syst. Evol. Microbiol.">
        <title>The Global Catalogue of Microorganisms (GCM) 10K type strain sequencing project: providing services to taxonomists for standard genome sequencing and annotation.</title>
        <authorList>
            <consortium name="The Broad Institute Genomics Platform"/>
            <consortium name="The Broad Institute Genome Sequencing Center for Infectious Disease"/>
            <person name="Wu L."/>
            <person name="Ma J."/>
        </authorList>
    </citation>
    <scope>NUCLEOTIDE SEQUENCE [LARGE SCALE GENOMIC DNA]</scope>
    <source>
        <strain evidence="3">CGMCC 1.7003</strain>
    </source>
</reference>
<dbReference type="EMBL" id="BNAO01000003">
    <property type="protein sequence ID" value="GHG67759.1"/>
    <property type="molecule type" value="Genomic_DNA"/>
</dbReference>
<comment type="caution">
    <text evidence="2">The sequence shown here is derived from an EMBL/GenBank/DDBJ whole genome shotgun (WGS) entry which is preliminary data.</text>
</comment>
<feature type="transmembrane region" description="Helical" evidence="1">
    <location>
        <begin position="32"/>
        <end position="51"/>
    </location>
</feature>
<evidence type="ECO:0000313" key="2">
    <source>
        <dbReference type="EMBL" id="GHG67759.1"/>
    </source>
</evidence>
<protein>
    <recommendedName>
        <fullName evidence="4">Cation:proton antiporter</fullName>
    </recommendedName>
</protein>
<keyword evidence="1" id="KW-1133">Transmembrane helix</keyword>
<evidence type="ECO:0000313" key="3">
    <source>
        <dbReference type="Proteomes" id="UP000659697"/>
    </source>
</evidence>
<dbReference type="Pfam" id="PF01899">
    <property type="entry name" value="MNHE"/>
    <property type="match status" value="1"/>
</dbReference>
<gene>
    <name evidence="2" type="ORF">GCM10010919_16710</name>
</gene>
<name>A0ABQ3KYH6_9ALTE</name>
<dbReference type="InterPro" id="IPR002758">
    <property type="entry name" value="Cation_antiport_E"/>
</dbReference>